<dbReference type="InterPro" id="IPR036170">
    <property type="entry name" value="YezG-like_sf"/>
</dbReference>
<dbReference type="EMBL" id="FPKH01000001">
    <property type="protein sequence ID" value="SFX45786.1"/>
    <property type="molecule type" value="Genomic_DNA"/>
</dbReference>
<dbReference type="AlphaFoldDB" id="A0AB38C785"/>
<dbReference type="RefSeq" id="WP_139248293.1">
    <property type="nucleotide sequence ID" value="NZ_FPKH01000001.1"/>
</dbReference>
<dbReference type="SUPFAM" id="SSF160424">
    <property type="entry name" value="BH3703-like"/>
    <property type="match status" value="1"/>
</dbReference>
<protein>
    <submittedName>
        <fullName evidence="1">Uncharacterized protein</fullName>
    </submittedName>
</protein>
<sequence>MESKDIELTNEIGQCLYKIAPADAKIILMIAALSPEGDVSQFEFYSNNGVNESEFSIGDSDTMKLHYLATAHQKFMVANNQPAWTRCEFTVNVDANKFSMELGYEEDAFRDGSLR</sequence>
<reference evidence="1 2" key="1">
    <citation type="submission" date="2016-11" db="EMBL/GenBank/DDBJ databases">
        <authorList>
            <person name="Varghese N."/>
            <person name="Submissions S."/>
        </authorList>
    </citation>
    <scope>NUCLEOTIDE SEQUENCE [LARGE SCALE GENOMIC DNA]</scope>
    <source>
        <strain evidence="1 2">NFR18</strain>
    </source>
</reference>
<gene>
    <name evidence="1" type="ORF">SAMN03097694_2279</name>
</gene>
<dbReference type="Gene3D" id="3.30.500.20">
    <property type="entry name" value="BH3703-like domains"/>
    <property type="match status" value="1"/>
</dbReference>
<comment type="caution">
    <text evidence="1">The sequence shown here is derived from an EMBL/GenBank/DDBJ whole genome shotgun (WGS) entry which is preliminary data.</text>
</comment>
<evidence type="ECO:0000313" key="2">
    <source>
        <dbReference type="Proteomes" id="UP000182489"/>
    </source>
</evidence>
<evidence type="ECO:0000313" key="1">
    <source>
        <dbReference type="EMBL" id="SFX45786.1"/>
    </source>
</evidence>
<proteinExistence type="predicted"/>
<accession>A0AB38C785</accession>
<organism evidence="1 2">
    <name type="scientific">Janthinobacterium lividum</name>
    <dbReference type="NCBI Taxonomy" id="29581"/>
    <lineage>
        <taxon>Bacteria</taxon>
        <taxon>Pseudomonadati</taxon>
        <taxon>Pseudomonadota</taxon>
        <taxon>Betaproteobacteria</taxon>
        <taxon>Burkholderiales</taxon>
        <taxon>Oxalobacteraceae</taxon>
        <taxon>Janthinobacterium</taxon>
    </lineage>
</organism>
<dbReference type="Proteomes" id="UP000182489">
    <property type="component" value="Unassembled WGS sequence"/>
</dbReference>
<name>A0AB38C785_9BURK</name>